<dbReference type="InterPro" id="IPR046858">
    <property type="entry name" value="ChrB_N"/>
</dbReference>
<evidence type="ECO:0000259" key="1">
    <source>
        <dbReference type="Pfam" id="PF09828"/>
    </source>
</evidence>
<evidence type="ECO:0000313" key="3">
    <source>
        <dbReference type="EMBL" id="OVE48624.1"/>
    </source>
</evidence>
<dbReference type="Pfam" id="PF20229">
    <property type="entry name" value="ChrB_N"/>
    <property type="match status" value="1"/>
</dbReference>
<evidence type="ECO:0008006" key="5">
    <source>
        <dbReference type="Google" id="ProtNLM"/>
    </source>
</evidence>
<sequence length="325" mass="35878">MNPINWLVLVATVAGRNGTLRVRLWRQMKAIGAAALRDGVYLLPARPELRQMLANWRDELLAADGMAHVLQVVEDDPATQAGWRALFDRSEAYQQWGEALAALLAQPPGAESDARRSLRQLRKELEAIAAIDFFAGESLKSARRQCNDAEKWLTRHYSPDEPLAVGGDIPRLELADYQQRLWATRARPWVDRVASAWLIRRFIDPAARFAWLTDVHACPAEALGFDFDGAAFTHIGERVTFEVLLASFGLEHDPALSRLGELVHALDVGGSVVPEGTGFEAVLGGSRSRIADDDLLLADISNVLDSLYAHFQEAARPQGSRAPTL</sequence>
<name>A0A202BAR1_CHRVL</name>
<dbReference type="Proteomes" id="UP000196342">
    <property type="component" value="Unassembled WGS sequence"/>
</dbReference>
<evidence type="ECO:0000313" key="4">
    <source>
        <dbReference type="Proteomes" id="UP000196342"/>
    </source>
</evidence>
<dbReference type="RefSeq" id="WP_011134476.1">
    <property type="nucleotide sequence ID" value="NZ_NHOO01000006.1"/>
</dbReference>
<dbReference type="EMBL" id="NHOO01000006">
    <property type="protein sequence ID" value="OVE48624.1"/>
    <property type="molecule type" value="Genomic_DNA"/>
</dbReference>
<gene>
    <name evidence="3" type="ORF">CBW21_08675</name>
</gene>
<keyword evidence="4" id="KW-1185">Reference proteome</keyword>
<organism evidence="3 4">
    <name type="scientific">Chromobacterium violaceum</name>
    <dbReference type="NCBI Taxonomy" id="536"/>
    <lineage>
        <taxon>Bacteria</taxon>
        <taxon>Pseudomonadati</taxon>
        <taxon>Pseudomonadota</taxon>
        <taxon>Betaproteobacteria</taxon>
        <taxon>Neisseriales</taxon>
        <taxon>Chromobacteriaceae</taxon>
        <taxon>Chromobacterium</taxon>
    </lineage>
</organism>
<dbReference type="InterPro" id="IPR018634">
    <property type="entry name" value="ChrB_C"/>
</dbReference>
<comment type="caution">
    <text evidence="3">The sequence shown here is derived from an EMBL/GenBank/DDBJ whole genome shotgun (WGS) entry which is preliminary data.</text>
</comment>
<accession>A0A202BAR1</accession>
<evidence type="ECO:0000259" key="2">
    <source>
        <dbReference type="Pfam" id="PF20229"/>
    </source>
</evidence>
<reference evidence="3 4" key="1">
    <citation type="submission" date="2017-05" db="EMBL/GenBank/DDBJ databases">
        <title>Chromobacterium violaceum GHPS1 isolated from Hydrocarbon polluted soil in French Guiana display an awesome secondary metabolite arsenal and a battery of drug and heavy-metal-resistance and detoxification of xenobiotics proteins.</title>
        <authorList>
            <person name="Belbahri L."/>
        </authorList>
    </citation>
    <scope>NUCLEOTIDE SEQUENCE [LARGE SCALE GENOMIC DNA]</scope>
    <source>
        <strain evidence="3 4">GHPS1</strain>
    </source>
</reference>
<protein>
    <recommendedName>
        <fullName evidence="5">Chromate resistance protein</fullName>
    </recommendedName>
</protein>
<proteinExistence type="predicted"/>
<feature type="domain" description="ChrB C-terminal" evidence="1">
    <location>
        <begin position="182"/>
        <end position="311"/>
    </location>
</feature>
<dbReference type="Pfam" id="PF09828">
    <property type="entry name" value="ChrB_C"/>
    <property type="match status" value="1"/>
</dbReference>
<dbReference type="AlphaFoldDB" id="A0A202BAR1"/>
<dbReference type="OMA" id="THEGDRC"/>
<feature type="domain" description="ChrB N-terminal" evidence="2">
    <location>
        <begin position="21"/>
        <end position="101"/>
    </location>
</feature>